<dbReference type="AlphaFoldDB" id="I7I8R7"/>
<evidence type="ECO:0000256" key="4">
    <source>
        <dbReference type="ARBA" id="ARBA00022840"/>
    </source>
</evidence>
<dbReference type="CDD" id="cd00814">
    <property type="entry name" value="MetRS_core"/>
    <property type="match status" value="1"/>
</dbReference>
<organism evidence="11 12">
    <name type="scientific">Babesia microti (strain RI)</name>
    <dbReference type="NCBI Taxonomy" id="1133968"/>
    <lineage>
        <taxon>Eukaryota</taxon>
        <taxon>Sar</taxon>
        <taxon>Alveolata</taxon>
        <taxon>Apicomplexa</taxon>
        <taxon>Aconoidasida</taxon>
        <taxon>Piroplasmida</taxon>
        <taxon>Babesiidae</taxon>
        <taxon>Babesia</taxon>
    </lineage>
</organism>
<reference evidence="11 12" key="1">
    <citation type="journal article" date="2012" name="Nucleic Acids Res.">
        <title>Sequencing of the smallest Apicomplexan genome from the human pathogen Babesia microti.</title>
        <authorList>
            <person name="Cornillot E."/>
            <person name="Hadj-Kaddour K."/>
            <person name="Dassouli A."/>
            <person name="Noel B."/>
            <person name="Ranwez V."/>
            <person name="Vacherie B."/>
            <person name="Augagneur Y."/>
            <person name="Bres V."/>
            <person name="Duclos A."/>
            <person name="Randazzo S."/>
            <person name="Carcy B."/>
            <person name="Debierre-Grockiego F."/>
            <person name="Delbecq S."/>
            <person name="Moubri-Menage K."/>
            <person name="Shams-Eldin H."/>
            <person name="Usmani-Brown S."/>
            <person name="Bringaud F."/>
            <person name="Wincker P."/>
            <person name="Vivares C.P."/>
            <person name="Schwarz R.T."/>
            <person name="Schetters T.P."/>
            <person name="Krause P.J."/>
            <person name="Gorenflot A."/>
            <person name="Berry V."/>
            <person name="Barbe V."/>
            <person name="Ben Mamoun C."/>
        </authorList>
    </citation>
    <scope>NUCLEOTIDE SEQUENCE [LARGE SCALE GENOMIC DNA]</scope>
    <source>
        <strain evidence="11 12">RI</strain>
    </source>
</reference>
<dbReference type="GO" id="GO:0006431">
    <property type="term" value="P:methionyl-tRNA aminoacylation"/>
    <property type="evidence" value="ECO:0007669"/>
    <property type="project" value="InterPro"/>
</dbReference>
<dbReference type="Gene3D" id="1.10.730.10">
    <property type="entry name" value="Isoleucyl-tRNA Synthetase, Domain 1"/>
    <property type="match status" value="1"/>
</dbReference>
<evidence type="ECO:0000256" key="7">
    <source>
        <dbReference type="ARBA" id="ARBA00030904"/>
    </source>
</evidence>
<evidence type="ECO:0000259" key="10">
    <source>
        <dbReference type="Pfam" id="PF19303"/>
    </source>
</evidence>
<dbReference type="RefSeq" id="XP_012648167.1">
    <property type="nucleotide sequence ID" value="XM_012792713.1"/>
</dbReference>
<dbReference type="InterPro" id="IPR009080">
    <property type="entry name" value="tRNAsynth_Ia_anticodon-bd"/>
</dbReference>
<feature type="domain" description="Methionyl/Leucyl tRNA synthetase" evidence="9">
    <location>
        <begin position="361"/>
        <end position="566"/>
    </location>
</feature>
<dbReference type="InterPro" id="IPR033911">
    <property type="entry name" value="MetRS_core"/>
</dbReference>
<feature type="domain" description="Methionyl/Leucyl tRNA synthetase" evidence="9">
    <location>
        <begin position="212"/>
        <end position="345"/>
    </location>
</feature>
<dbReference type="VEuPathDB" id="PiroplasmaDB:BMR1_02g02000"/>
<proteinExistence type="inferred from homology"/>
<dbReference type="InterPro" id="IPR014729">
    <property type="entry name" value="Rossmann-like_a/b/a_fold"/>
</dbReference>
<dbReference type="OrthoDB" id="5844513at2759"/>
<dbReference type="PANTHER" id="PTHR43326:SF2">
    <property type="entry name" value="METHIONINE--TRNA LIGASE"/>
    <property type="match status" value="1"/>
</dbReference>
<dbReference type="KEGG" id="bmic:BMR1_02g02000"/>
<dbReference type="Proteomes" id="UP000002899">
    <property type="component" value="Chromosome II"/>
</dbReference>
<comment type="similarity">
    <text evidence="8">Belongs to the class-I aminoacyl-tRNA synthetase family.</text>
</comment>
<evidence type="ECO:0000256" key="2">
    <source>
        <dbReference type="ARBA" id="ARBA00022598"/>
    </source>
</evidence>
<dbReference type="InterPro" id="IPR023457">
    <property type="entry name" value="Met-tRNA_synth_2"/>
</dbReference>
<dbReference type="GeneID" id="24424184"/>
<protein>
    <recommendedName>
        <fullName evidence="1">methionine--tRNA ligase</fullName>
        <ecNumber evidence="1">6.1.1.10</ecNumber>
    </recommendedName>
    <alternativeName>
        <fullName evidence="7">Methionyl-tRNA synthetase</fullName>
    </alternativeName>
</protein>
<dbReference type="Gene3D" id="3.40.50.620">
    <property type="entry name" value="HUPs"/>
    <property type="match status" value="1"/>
</dbReference>
<keyword evidence="12" id="KW-1185">Reference proteome</keyword>
<evidence type="ECO:0000256" key="8">
    <source>
        <dbReference type="RuleBase" id="RU363039"/>
    </source>
</evidence>
<dbReference type="InterPro" id="IPR036282">
    <property type="entry name" value="Glutathione-S-Trfase_C_sf"/>
</dbReference>
<evidence type="ECO:0000256" key="3">
    <source>
        <dbReference type="ARBA" id="ARBA00022741"/>
    </source>
</evidence>
<keyword evidence="2 8" id="KW-0436">Ligase</keyword>
<dbReference type="OMA" id="VIWPCIL"/>
<gene>
    <name evidence="11" type="ORF">BMR1_02g02000</name>
</gene>
<keyword evidence="4 8" id="KW-0067">ATP-binding</keyword>
<dbReference type="InterPro" id="IPR015413">
    <property type="entry name" value="Methionyl/Leucyl_tRNA_Synth"/>
</dbReference>
<keyword evidence="5 8" id="KW-0648">Protein biosynthesis</keyword>
<dbReference type="PRINTS" id="PR01041">
    <property type="entry name" value="TRNASYNTHMET"/>
</dbReference>
<name>I7I8R7_BABMR</name>
<sequence>MQYTLLLDPSCYHSFACYLASAQFNFPAKIEIAADVNIENRLVSEEYNLSKFKDKKLQIATLDTKPVLIVNIGNDLIKIKGIRAILLYIYRYTIKDIDNFYNIYHYFDLLERLEALLTGVNKLHIDNILQKLDDHLSTSDYLLDKITPVDIYLYSMLSAMHNFHWKNLSKFHSNLHMFANHLSKFKLTQQFYDYSTQPYDNLSVDIKKCKNYYIATAIAYTNGLPHLGHVYEMIISDVIARYHSIIGKNVLLGVGSDEHGQKIANTASKHGKLPIEICNEYQSKFVECYKSMNVDYSIFTRTTSDKHKKLCRFMWEKIKNKGDIYLNRYRGWYNEREETFIAPNEAKLNDYKDPQNGMPYQIMEEESYFFRMSKYQHKLIEYIDSNPHFIQPEIRRNDIIARLSVPLEDLSISRTSFSWGIKVPDSDNHIMYVWFDALLNYITAVSDNDCNVSDYWPPEMIIIGKDISWFHSVILSTILMAADLPLPKSIICHGFIHASDGRKMSKSFQNVIDPMELLMAFPCDTIRYYLIKSCILGQDIKFGTDFLTDAHNNELSDCIGNLVHRVTGLCAKFCDSKVPEINTSVTLQKPFQVMKVLNKIQDFYAKNDLYNATNFAVDAWRETNKYLTNISPWSISDKCIQNEAIRVLLNSIYILAHLIYPVIPESSNEIFARLHTPKRMLSKLSPWFDNLASGTKIEVRDVLFTKIT</sequence>
<dbReference type="Gene3D" id="2.170.220.10">
    <property type="match status" value="1"/>
</dbReference>
<dbReference type="GO" id="GO:0005524">
    <property type="term" value="F:ATP binding"/>
    <property type="evidence" value="ECO:0007669"/>
    <property type="project" value="UniProtKB-KW"/>
</dbReference>
<evidence type="ECO:0000256" key="1">
    <source>
        <dbReference type="ARBA" id="ARBA00012838"/>
    </source>
</evidence>
<evidence type="ECO:0000313" key="11">
    <source>
        <dbReference type="EMBL" id="CCF73558.1"/>
    </source>
</evidence>
<reference evidence="11 12" key="3">
    <citation type="journal article" date="2016" name="Sci. Rep.">
        <title>Genome-wide diversity and gene expression profiling of Babesia microti isolates identify polymorphic genes that mediate host-pathogen interactions.</title>
        <authorList>
            <person name="Silva J.C."/>
            <person name="Cornillot E."/>
            <person name="McCracken C."/>
            <person name="Usmani-Brown S."/>
            <person name="Dwivedi A."/>
            <person name="Ifeonu O.O."/>
            <person name="Crabtree J."/>
            <person name="Gotia H.T."/>
            <person name="Virji A.Z."/>
            <person name="Reynes C."/>
            <person name="Colinge J."/>
            <person name="Kumar V."/>
            <person name="Lawres L."/>
            <person name="Pazzi J.E."/>
            <person name="Pablo J.V."/>
            <person name="Hung C."/>
            <person name="Brancato J."/>
            <person name="Kumari P."/>
            <person name="Orvis J."/>
            <person name="Tretina K."/>
            <person name="Chibucos M."/>
            <person name="Ott S."/>
            <person name="Sadzewicz L."/>
            <person name="Sengamalay N."/>
            <person name="Shetty A.C."/>
            <person name="Su Q."/>
            <person name="Tallon L."/>
            <person name="Fraser C.M."/>
            <person name="Frutos R."/>
            <person name="Molina D.M."/>
            <person name="Krause P.J."/>
            <person name="Ben Mamoun C."/>
        </authorList>
    </citation>
    <scope>NUCLEOTIDE SEQUENCE [LARGE SCALE GENOMIC DNA]</scope>
    <source>
        <strain evidence="11 12">RI</strain>
    </source>
</reference>
<evidence type="ECO:0000313" key="12">
    <source>
        <dbReference type="Proteomes" id="UP000002899"/>
    </source>
</evidence>
<dbReference type="SUPFAM" id="SSF47323">
    <property type="entry name" value="Anticodon-binding domain of a subclass of class I aminoacyl-tRNA synthetases"/>
    <property type="match status" value="1"/>
</dbReference>
<dbReference type="SUPFAM" id="SSF47616">
    <property type="entry name" value="GST C-terminal domain-like"/>
    <property type="match status" value="1"/>
</dbReference>
<keyword evidence="6 8" id="KW-0030">Aminoacyl-tRNA synthetase</keyword>
<dbReference type="NCBIfam" id="TIGR00398">
    <property type="entry name" value="metG"/>
    <property type="match status" value="1"/>
</dbReference>
<dbReference type="Pfam" id="PF19303">
    <property type="entry name" value="Anticodon_3"/>
    <property type="match status" value="1"/>
</dbReference>
<dbReference type="GO" id="GO:0004825">
    <property type="term" value="F:methionine-tRNA ligase activity"/>
    <property type="evidence" value="ECO:0007669"/>
    <property type="project" value="UniProtKB-EC"/>
</dbReference>
<evidence type="ECO:0000256" key="6">
    <source>
        <dbReference type="ARBA" id="ARBA00023146"/>
    </source>
</evidence>
<dbReference type="InterPro" id="IPR014758">
    <property type="entry name" value="Met-tRNA_synth"/>
</dbReference>
<dbReference type="FunFam" id="2.170.220.10:FF:000002">
    <property type="entry name" value="Methionine--tRNA ligase"/>
    <property type="match status" value="1"/>
</dbReference>
<dbReference type="SUPFAM" id="SSF52374">
    <property type="entry name" value="Nucleotidylyl transferase"/>
    <property type="match status" value="1"/>
</dbReference>
<feature type="domain" description="Methionyl-tRNA synthetase anticodon-binding" evidence="10">
    <location>
        <begin position="596"/>
        <end position="708"/>
    </location>
</feature>
<reference evidence="11 12" key="2">
    <citation type="journal article" date="2013" name="PLoS ONE">
        <title>Whole genome mapping and re-organization of the nuclear and mitochondrial genomes of Babesia microti isolates.</title>
        <authorList>
            <person name="Cornillot E."/>
            <person name="Dassouli A."/>
            <person name="Garg A."/>
            <person name="Pachikara N."/>
            <person name="Randazzo S."/>
            <person name="Depoix D."/>
            <person name="Carcy B."/>
            <person name="Delbecq S."/>
            <person name="Frutos R."/>
            <person name="Silva J.C."/>
            <person name="Sutton R."/>
            <person name="Krause P.J."/>
            <person name="Mamoun C.B."/>
        </authorList>
    </citation>
    <scope>NUCLEOTIDE SEQUENCE [LARGE SCALE GENOMIC DNA]</scope>
    <source>
        <strain evidence="11 12">RI</strain>
    </source>
</reference>
<dbReference type="EMBL" id="FO082872">
    <property type="protein sequence ID" value="CCF73558.1"/>
    <property type="molecule type" value="Genomic_DNA"/>
</dbReference>
<accession>I7I8R7</accession>
<dbReference type="InterPro" id="IPR041872">
    <property type="entry name" value="Anticodon_Met"/>
</dbReference>
<keyword evidence="3 8" id="KW-0547">Nucleotide-binding</keyword>
<evidence type="ECO:0000256" key="5">
    <source>
        <dbReference type="ARBA" id="ARBA00022917"/>
    </source>
</evidence>
<dbReference type="Pfam" id="PF09334">
    <property type="entry name" value="tRNA-synt_1g"/>
    <property type="match status" value="2"/>
</dbReference>
<evidence type="ECO:0000259" key="9">
    <source>
        <dbReference type="Pfam" id="PF09334"/>
    </source>
</evidence>
<dbReference type="EC" id="6.1.1.10" evidence="1"/>
<dbReference type="PANTHER" id="PTHR43326">
    <property type="entry name" value="METHIONYL-TRNA SYNTHETASE"/>
    <property type="match status" value="1"/>
</dbReference>